<evidence type="ECO:0000256" key="2">
    <source>
        <dbReference type="ARBA" id="ARBA00022670"/>
    </source>
</evidence>
<gene>
    <name evidence="8" type="ORF">HU751_05945</name>
</gene>
<keyword evidence="3" id="KW-0378">Hydrolase</keyword>
<evidence type="ECO:0000256" key="5">
    <source>
        <dbReference type="ARBA" id="ARBA00023049"/>
    </source>
</evidence>
<feature type="domain" description="Peptidase M16 C-terminal" evidence="7">
    <location>
        <begin position="199"/>
        <end position="375"/>
    </location>
</feature>
<evidence type="ECO:0000313" key="8">
    <source>
        <dbReference type="EMBL" id="MBC3445305.1"/>
    </source>
</evidence>
<dbReference type="SUPFAM" id="SSF63411">
    <property type="entry name" value="LuxS/MPP-like metallohydrolase"/>
    <property type="match status" value="2"/>
</dbReference>
<comment type="caution">
    <text evidence="8">The sequence shown here is derived from an EMBL/GenBank/DDBJ whole genome shotgun (WGS) entry which is preliminary data.</text>
</comment>
<sequence>MSASPPSLDSESGMIAAGLASIAAASPPALQHFTLENGLSVYLREDHGMPLVAAQLWYHVGTRHEPPGHSNLSHLLEHLMFSGSRKLAPGQYSRAVARLGGKANATTRNDATAFDIVLPATRLPIALEMMADAMAHATLGRDAFEREIKAIEDERRLKLDNSWYLQSLDQHHRLAHEGSPYAEPTFGHPVDLNEMQWASVHTWYRTWYVPNNATLVVVGAVDLQSLRQQVKACFAGIPRSALPAPQPLRQPVEWRERSQTLVRPDLRGGLHLSFNVPSQATAQSPQVSCALRLLCEVLGKGFSSRLYGNLVRDRQLLRGLVIDYQHLCHGDTLLTLSATTGNATPQEAAQAIREIIEDLRRTPLPDEVLEHAKLRLLARQLYTRDSNAWQAEQIGQAAAIGLDPSLLDREPELLRSLTSSMVRQIASQYLQRERSTATYLLQGAGA</sequence>
<dbReference type="GO" id="GO:0008237">
    <property type="term" value="F:metallopeptidase activity"/>
    <property type="evidence" value="ECO:0007669"/>
    <property type="project" value="UniProtKB-KW"/>
</dbReference>
<name>A0A923G6M2_9PSED</name>
<dbReference type="EMBL" id="JABWRJ010000005">
    <property type="protein sequence ID" value="MBC3445305.1"/>
    <property type="molecule type" value="Genomic_DNA"/>
</dbReference>
<dbReference type="PANTHER" id="PTHR43690">
    <property type="entry name" value="NARDILYSIN"/>
    <property type="match status" value="1"/>
</dbReference>
<evidence type="ECO:0000256" key="4">
    <source>
        <dbReference type="ARBA" id="ARBA00022833"/>
    </source>
</evidence>
<dbReference type="Gene3D" id="3.30.830.10">
    <property type="entry name" value="Metalloenzyme, LuxS/M16 peptidase-like"/>
    <property type="match status" value="2"/>
</dbReference>
<dbReference type="GO" id="GO:0006508">
    <property type="term" value="P:proteolysis"/>
    <property type="evidence" value="ECO:0007669"/>
    <property type="project" value="UniProtKB-KW"/>
</dbReference>
<dbReference type="InterPro" id="IPR011765">
    <property type="entry name" value="Pept_M16_N"/>
</dbReference>
<dbReference type="AlphaFoldDB" id="A0A923G6M2"/>
<evidence type="ECO:0000259" key="7">
    <source>
        <dbReference type="Pfam" id="PF05193"/>
    </source>
</evidence>
<comment type="similarity">
    <text evidence="1">Belongs to the peptidase M16 family.</text>
</comment>
<reference evidence="8" key="1">
    <citation type="journal article" date="2020" name="Microorganisms">
        <title>Reliable Identification of Environmental Pseudomonas Isolates Using the rpoD Gene.</title>
        <authorList>
            <consortium name="The Broad Institute Genome Sequencing Platform"/>
            <person name="Girard L."/>
            <person name="Lood C."/>
            <person name="Rokni-Zadeh H."/>
            <person name="van Noort V."/>
            <person name="Lavigne R."/>
            <person name="De Mot R."/>
        </authorList>
    </citation>
    <scope>NUCLEOTIDE SEQUENCE</scope>
    <source>
        <strain evidence="8">BW13M1</strain>
    </source>
</reference>
<keyword evidence="4" id="KW-0862">Zinc</keyword>
<evidence type="ECO:0000259" key="6">
    <source>
        <dbReference type="Pfam" id="PF00675"/>
    </source>
</evidence>
<dbReference type="PANTHER" id="PTHR43690:SF17">
    <property type="entry name" value="PROTEIN YHJJ"/>
    <property type="match status" value="1"/>
</dbReference>
<dbReference type="Pfam" id="PF05193">
    <property type="entry name" value="Peptidase_M16_C"/>
    <property type="match status" value="1"/>
</dbReference>
<keyword evidence="5" id="KW-0482">Metalloprotease</keyword>
<feature type="domain" description="Peptidase M16 N-terminal" evidence="6">
    <location>
        <begin position="41"/>
        <end position="184"/>
    </location>
</feature>
<organism evidence="8">
    <name type="scientific">Pseudomonas peradeniyensis</name>
    <dbReference type="NCBI Taxonomy" id="2745488"/>
    <lineage>
        <taxon>Bacteria</taxon>
        <taxon>Pseudomonadati</taxon>
        <taxon>Pseudomonadota</taxon>
        <taxon>Gammaproteobacteria</taxon>
        <taxon>Pseudomonadales</taxon>
        <taxon>Pseudomonadaceae</taxon>
        <taxon>Pseudomonas</taxon>
    </lineage>
</organism>
<evidence type="ECO:0000256" key="3">
    <source>
        <dbReference type="ARBA" id="ARBA00022801"/>
    </source>
</evidence>
<dbReference type="RefSeq" id="WP_186732441.1">
    <property type="nucleotide sequence ID" value="NZ_JABWRJ020000002.1"/>
</dbReference>
<dbReference type="InterPro" id="IPR007863">
    <property type="entry name" value="Peptidase_M16_C"/>
</dbReference>
<dbReference type="Pfam" id="PF00675">
    <property type="entry name" value="Peptidase_M16"/>
    <property type="match status" value="1"/>
</dbReference>
<evidence type="ECO:0000256" key="1">
    <source>
        <dbReference type="ARBA" id="ARBA00007261"/>
    </source>
</evidence>
<reference evidence="8" key="2">
    <citation type="submission" date="2020-07" db="EMBL/GenBank/DDBJ databases">
        <authorList>
            <person name="Lood C."/>
            <person name="Girard L."/>
        </authorList>
    </citation>
    <scope>NUCLEOTIDE SEQUENCE</scope>
    <source>
        <strain evidence="8">BW13M1</strain>
    </source>
</reference>
<dbReference type="GO" id="GO:0046872">
    <property type="term" value="F:metal ion binding"/>
    <property type="evidence" value="ECO:0007669"/>
    <property type="project" value="InterPro"/>
</dbReference>
<accession>A0A923G6M2</accession>
<dbReference type="InterPro" id="IPR011249">
    <property type="entry name" value="Metalloenz_LuxS/M16"/>
</dbReference>
<protein>
    <submittedName>
        <fullName evidence="8">Insulinase family protein</fullName>
    </submittedName>
</protein>
<keyword evidence="2" id="KW-0645">Protease</keyword>
<proteinExistence type="inferred from homology"/>
<dbReference type="InterPro" id="IPR050626">
    <property type="entry name" value="Peptidase_M16"/>
</dbReference>